<evidence type="ECO:0000256" key="8">
    <source>
        <dbReference type="ARBA" id="ARBA00022989"/>
    </source>
</evidence>
<organism evidence="15 16">
    <name type="scientific">Danionella cerebrum</name>
    <dbReference type="NCBI Taxonomy" id="2873325"/>
    <lineage>
        <taxon>Eukaryota</taxon>
        <taxon>Metazoa</taxon>
        <taxon>Chordata</taxon>
        <taxon>Craniata</taxon>
        <taxon>Vertebrata</taxon>
        <taxon>Euteleostomi</taxon>
        <taxon>Actinopterygii</taxon>
        <taxon>Neopterygii</taxon>
        <taxon>Teleostei</taxon>
        <taxon>Ostariophysi</taxon>
        <taxon>Cypriniformes</taxon>
        <taxon>Danionidae</taxon>
        <taxon>Danioninae</taxon>
        <taxon>Danionella</taxon>
    </lineage>
</organism>
<evidence type="ECO:0000256" key="7">
    <source>
        <dbReference type="ARBA" id="ARBA00022889"/>
    </source>
</evidence>
<evidence type="ECO:0000256" key="6">
    <source>
        <dbReference type="ARBA" id="ARBA00022837"/>
    </source>
</evidence>
<evidence type="ECO:0000256" key="10">
    <source>
        <dbReference type="ARBA" id="ARBA00023180"/>
    </source>
</evidence>
<dbReference type="GO" id="GO:0005886">
    <property type="term" value="C:plasma membrane"/>
    <property type="evidence" value="ECO:0007669"/>
    <property type="project" value="UniProtKB-SubCell"/>
</dbReference>
<dbReference type="OrthoDB" id="6252479at2759"/>
<dbReference type="PRINTS" id="PR00205">
    <property type="entry name" value="CADHERIN"/>
</dbReference>
<evidence type="ECO:0000313" key="16">
    <source>
        <dbReference type="Proteomes" id="UP000316079"/>
    </source>
</evidence>
<reference evidence="15 16" key="1">
    <citation type="journal article" date="2019" name="Sci. Data">
        <title>Hybrid genome assembly and annotation of Danionella translucida.</title>
        <authorList>
            <person name="Kadobianskyi M."/>
            <person name="Schulze L."/>
            <person name="Schuelke M."/>
            <person name="Judkewitz B."/>
        </authorList>
    </citation>
    <scope>NUCLEOTIDE SEQUENCE [LARGE SCALE GENOMIC DNA]</scope>
    <source>
        <strain evidence="15 16">Bolton</strain>
    </source>
</reference>
<name>A0A553NRY2_9TELE</name>
<dbReference type="PANTHER" id="PTHR24026:SF136">
    <property type="entry name" value="PROTOCADHERIN-23"/>
    <property type="match status" value="1"/>
</dbReference>
<dbReference type="GO" id="GO:0009653">
    <property type="term" value="P:anatomical structure morphogenesis"/>
    <property type="evidence" value="ECO:0007669"/>
    <property type="project" value="UniProtKB-ARBA"/>
</dbReference>
<dbReference type="FunFam" id="2.60.40.60:FF:000211">
    <property type="entry name" value="Dachsous cadherin-related 2"/>
    <property type="match status" value="1"/>
</dbReference>
<feature type="domain" description="Cadherin" evidence="14">
    <location>
        <begin position="1468"/>
        <end position="1578"/>
    </location>
</feature>
<feature type="domain" description="Cadherin" evidence="14">
    <location>
        <begin position="855"/>
        <end position="956"/>
    </location>
</feature>
<dbReference type="InterPro" id="IPR002126">
    <property type="entry name" value="Cadherin-like_dom"/>
</dbReference>
<feature type="domain" description="Cadherin" evidence="14">
    <location>
        <begin position="2624"/>
        <end position="2730"/>
    </location>
</feature>
<feature type="domain" description="Cadherin" evidence="14">
    <location>
        <begin position="2096"/>
        <end position="2198"/>
    </location>
</feature>
<dbReference type="SMART" id="SM00112">
    <property type="entry name" value="CA"/>
    <property type="match status" value="27"/>
</dbReference>
<feature type="domain" description="Cadherin" evidence="14">
    <location>
        <begin position="1889"/>
        <end position="1993"/>
    </location>
</feature>
<keyword evidence="10" id="KW-0325">Glycoprotein</keyword>
<evidence type="ECO:0000256" key="1">
    <source>
        <dbReference type="ARBA" id="ARBA00004251"/>
    </source>
</evidence>
<feature type="domain" description="Cadherin" evidence="14">
    <location>
        <begin position="645"/>
        <end position="749"/>
    </location>
</feature>
<dbReference type="FunFam" id="2.60.40.60:FF:000140">
    <property type="entry name" value="Dachsous cadherin-related 1"/>
    <property type="match status" value="1"/>
</dbReference>
<evidence type="ECO:0000313" key="15">
    <source>
        <dbReference type="EMBL" id="TRY68197.1"/>
    </source>
</evidence>
<feature type="domain" description="Cadherin" evidence="14">
    <location>
        <begin position="212"/>
        <end position="322"/>
    </location>
</feature>
<feature type="domain" description="Cadherin" evidence="14">
    <location>
        <begin position="1787"/>
        <end position="1888"/>
    </location>
</feature>
<feature type="domain" description="Cadherin" evidence="14">
    <location>
        <begin position="1366"/>
        <end position="1465"/>
    </location>
</feature>
<keyword evidence="3 13" id="KW-0812">Transmembrane</keyword>
<feature type="domain" description="Cadherin" evidence="14">
    <location>
        <begin position="441"/>
        <end position="539"/>
    </location>
</feature>
<evidence type="ECO:0000256" key="3">
    <source>
        <dbReference type="ARBA" id="ARBA00022692"/>
    </source>
</evidence>
<dbReference type="GO" id="GO:0007156">
    <property type="term" value="P:homophilic cell adhesion via plasma membrane adhesion molecules"/>
    <property type="evidence" value="ECO:0007669"/>
    <property type="project" value="InterPro"/>
</dbReference>
<keyword evidence="2" id="KW-1003">Cell membrane</keyword>
<dbReference type="SUPFAM" id="SSF49313">
    <property type="entry name" value="Cadherin-like"/>
    <property type="match status" value="27"/>
</dbReference>
<dbReference type="CDD" id="cd11304">
    <property type="entry name" value="Cadherin_repeat"/>
    <property type="match status" value="27"/>
</dbReference>
<evidence type="ECO:0000259" key="14">
    <source>
        <dbReference type="PROSITE" id="PS50268"/>
    </source>
</evidence>
<evidence type="ECO:0000256" key="12">
    <source>
        <dbReference type="SAM" id="MobiDB-lite"/>
    </source>
</evidence>
<feature type="domain" description="Cadherin" evidence="14">
    <location>
        <begin position="2199"/>
        <end position="2303"/>
    </location>
</feature>
<evidence type="ECO:0000256" key="5">
    <source>
        <dbReference type="ARBA" id="ARBA00022737"/>
    </source>
</evidence>
<feature type="domain" description="Cadherin" evidence="14">
    <location>
        <begin position="2844"/>
        <end position="2949"/>
    </location>
</feature>
<dbReference type="FunFam" id="2.60.40.60:FF:000020">
    <property type="entry name" value="Dachsous cadherin-related 1b"/>
    <property type="match status" value="8"/>
</dbReference>
<keyword evidence="4" id="KW-0732">Signal</keyword>
<dbReference type="STRING" id="623744.A0A553NRY2"/>
<feature type="domain" description="Cadherin" evidence="14">
    <location>
        <begin position="2403"/>
        <end position="2507"/>
    </location>
</feature>
<keyword evidence="7" id="KW-0130">Cell adhesion</keyword>
<dbReference type="FunFam" id="2.60.40.60:FF:000263">
    <property type="entry name" value="LOW QUALITY PROTEIN: protocadherin-23"/>
    <property type="match status" value="1"/>
</dbReference>
<dbReference type="FunFam" id="2.60.40.60:FF:000279">
    <property type="entry name" value="Protocadherin-16, putative"/>
    <property type="match status" value="1"/>
</dbReference>
<feature type="domain" description="Cadherin" evidence="14">
    <location>
        <begin position="1047"/>
        <end position="1157"/>
    </location>
</feature>
<sequence length="3296" mass="362446">MTNEAALRLIKQTCKDPRLAVQRTRLHCCMNPLEVIASSPVPHMNTSNVFYVKGSSTFSIHDPFKMLDCLILPIPSAVVSDRIKRRSGFEGIGGKIFLRFLFLTLRADVCAQVLNLRLSIEEGLPAKTIVGDLRAAVPWKSQSPGFFISESKDSDVLRDLEIDGDTGIISTAVLLDRERTDRYEFAAATLTGEVIKVTIEVTDVNDHSPVFHLKTAHLNVSELSPPGTRLELEGAQDQDEGHHGTQGYRIIDGDIRKIFDVEIRNGVGMFNLDVILLGKLDREKTDFYNFTIEAFDGGVPPKTGQLQVHVSVLDENDNQPVFNQSEYRAAVLENATTRTAVCQVFATDLDSASNGEIFYGINRRHSDPSEIFVIDHYSGVISINNLLDYENQSFYELMVMAWDSGFQTESSSTFVSVYVLNVNDNHPNISILFLNEVGAPEVSEEANPGDYLARIAVSDPDLGELNQIEVLLQGGDGMFSLKSTDEFLYVLCVDGHLDREITDSYELTITASDLGSPPLSSEVTFQIRVTDVNDNSPVFDSSIYEELIHEDVRVGTALFRVKATDRDLTGDFGIIYTLLQSEKEPLFSIEPTSGLISTATALDHERAKEVTFLVVASDGGSPSLSSTATVSIHVLNVNDNRPTFQQQFYNITVKEHTPVGTCILQVNARDADDETVLYSLFDGFSSKDVHYFFHMNPVTGDICISQDIDHEAGLVTFDMIIKAEDQDGLSSQAFVHINVEDVNDNAPVFNPEKYYTSVSIHTQPGTEILGVLASDRDANSNGNITYELLPGDSASLFTVDQSTGCIFLRSSLTQLRSTRVKLYVSAKDGGGLSANLPANITVNILQTEKPASHFQRAHYSFSISEDAPVGSTVGLVQDLTPDNSIETISYISSGDPFGLFSVDSQTGIITTSKLLDHESLSNVIWNIQYNTGILPFRRSAQVNVSITDVNDNPPVFQKTSEHLTISSNTPTGTPLFLAHADDIDRGLNGKVHYRLHPESHLFTIDSYNGTWYELSITAEDEGDPSLSSTLCLVIEVDSSAEDTVAFENLVYNVEVKECAPKDTRMIQVRAHGIKYQHGGSSQKETPVIIYTLKSLTETLPFQLQSDSGVIFVSKGLDYETEPMYRFCVFAKMENSTIEATATIVITIQDENDNAPVFSREMYFFTVEEGPVPLGLIGTVTATDRDSKSNGNLSFILLSDVKHFSINPRSGEILNLLALDREEQAHHLLRVMVTDQGRPRLNATTTVHIIVTDVNDNSPHFTQIPQIKEINVWGGIPAESVIITMFAKDLDAGENGTVRFFLKDNQLGHFTIDSCSGDVKVTSEFSSNPQIHYTLRVVATDHGLFPLEEIAVLHIQVYLSSDQNENIHSLKHYTVHEDVGPGTIIGSLGISKAVNSQIRYSIVEGDGSLQFGIKSSSGELYVAQHLDYEVMQRYFLVVRTESPAIFNMTVLAAISIIDVNDHNPWFPGMSNIIVFGVQEDVSNGTLINVFNARDGDGSLPYSELYYSLTYDPSIEKPPLHIDPHTGAVTTNTQLDRESRDTIVFTVTASDSVGEPHNRKTVSLTAQIILLDVNDNSPIFISMATAYVPEDAEVGSLVHRVMAKDEDEGINGNIVYRLISGNEDGYFHMESSGHLYLSSSLDYESQHVHILTVQARDSGFPSLFATQMLTVKVVDVNDFTPVFQQNVYNTTVMENRAAGEIVGQVTTTDLDSDVNSAVTYRLLPGPGYDLFNINPNTGQIRTSRPLDREAQSFFMLRVQAEDSGTPSLSCSATVLCSVLDENDNPPFFSQTEVHIVLQENLPLGIIHIARASDLDDGMNGNIEYYIEGDEGYFTIDFMTGAISTTRVLDREERSTFSLLITAADQGLPSLSSTSRLNISLSDENDNSPSFSRKSYRVSISEALPVDSEILHLSAWDPDEGLNGEITFSFEEENSGHFQVDASSGVIRLSKSLDHEVRSQHVLHVIATDGCRHGPRSSSSTVTVLVEDVNDNPPVCTNELFSLSLSSMSTRPSRPIIKVTALDPDQGDNGTLVFSLAEEDDLFQVDVSGEVRLKAPLSPEVSGTKLLRIKAADQGRPSLSSKCLLVIHLNGEDAMFQFTKELYEVSIPENSKTGAWVANVAAHDKTAEEASIKYSIFRSNENEAFDINPVTGDITVGDQGHLDFEIHHKIQLVVFAEKGPKTAYSRLAITLQDVNDNAPEFRQHIYRTAVWEGQSHNTFVMQVAATDSDSGVNGQVSYFIADGNHNNVFVIDPVHGILATNAVLDREIVSSYKLILQAKDMGRPPHTGTCTVLVYVVDVNDNRPTIPSMEPVTIAENLPVGYMVTQVIANDVDLSPLATYRLVHEGDASSFAIDQYSGVITTTKILNYEEQEFFTITVEVSDTGRQTEVNLTIQVLDVNDNPPVFSKESYQDALSEHTVADRFVVTVFATDKDSGQNGNVSYRLRSSPASGFFIDHKNGSVFTNKPLNYVGNGSMLHLLVEARDHGDPSLFSITSVDIEVVDFNDNVPLFTENSYQVNIPEDVSVGSTLITLSAKDKDYSFKNTHLTYAITSGNEENRFCIEVVRIAAKTYMQNVAHLVLCNPLDREGTYSYSLTVTVSDRGTPPLSSSAEISIKVLDINDNAPVFDCQEYHVQVRENSPLGLAIIHVSAHDPDLGSNGTVTYKIISGNSRSLITVNSTTGTIEVNAPLDFEVDTQLSLTIQASDCSSSREKKVSFAIVYILILDENDNSPFFMFPTYNCSVAENLVVLNPVCTVQAVDEDAGSFGLLTYSILGPCIMDYDSSSPDKKEAFGIDPLTGGIYTKQTFDYEGERDFCFVVEARDKGDQLATVRVEIEIEGIDEFSPIFSQNIYHFSLPDNTNVGQSIGQLMAMDHDGGLDGLVEYSLVNTSLFFNVNKTNGYIYITNSVYQRRILNDTMEEFIVQGRSPKLESRSSTCHVIVNISSAPKTLPSDDLSLQIVNLSVPLIVLLILLLSVIALVLSCRSKSSTVQKTAFLPAHLNHETQSLRATDANLQNTYLKEPLDTWVPITNPLCNSKFSSGRSSADTAEDQEINTVPCFKRFSSLRTQQASKVSVSGIPGDSVKGDPSTGSDIGIVKILDSSQSLHLFRDEGGGEETLPRVVNMKEVEEVLRMCMSMHNSQGSVEGSLTNLIYSGKQQEGSNSCDYFINWKPRFKSLDTVFTDLGMLPDEGLSAGDVEQEPRSLIKSPSLITGIDEAGIYTIPPRKPNRTSSKVRMPTLTRPCSRTPELNHSAMTPNFSPALSYPTLQTDSSSPEGAGLGWPVKIATLSTNILDEAKSQE</sequence>
<evidence type="ECO:0000256" key="4">
    <source>
        <dbReference type="ARBA" id="ARBA00022729"/>
    </source>
</evidence>
<feature type="domain" description="Cadherin" evidence="14">
    <location>
        <begin position="2303"/>
        <end position="2402"/>
    </location>
</feature>
<accession>A0A553NRY2</accession>
<dbReference type="GO" id="GO:0005509">
    <property type="term" value="F:calcium ion binding"/>
    <property type="evidence" value="ECO:0007669"/>
    <property type="project" value="UniProtKB-UniRule"/>
</dbReference>
<feature type="domain" description="Cadherin" evidence="14">
    <location>
        <begin position="112"/>
        <end position="211"/>
    </location>
</feature>
<feature type="domain" description="Cadherin" evidence="14">
    <location>
        <begin position="540"/>
        <end position="644"/>
    </location>
</feature>
<dbReference type="Pfam" id="PF00028">
    <property type="entry name" value="Cadherin"/>
    <property type="match status" value="24"/>
</dbReference>
<comment type="subcellular location">
    <subcellularLocation>
        <location evidence="1">Cell membrane</location>
        <topology evidence="1">Single-pass type I membrane protein</topology>
    </subcellularLocation>
</comment>
<dbReference type="EMBL" id="SRMA01026793">
    <property type="protein sequence ID" value="TRY68197.1"/>
    <property type="molecule type" value="Genomic_DNA"/>
</dbReference>
<feature type="domain" description="Cadherin" evidence="14">
    <location>
        <begin position="323"/>
        <end position="429"/>
    </location>
</feature>
<dbReference type="PANTHER" id="PTHR24026">
    <property type="entry name" value="FAT ATYPICAL CADHERIN-RELATED"/>
    <property type="match status" value="1"/>
</dbReference>
<protein>
    <recommendedName>
        <fullName evidence="14">Cadherin domain-containing protein</fullName>
    </recommendedName>
</protein>
<feature type="domain" description="Cadherin" evidence="14">
    <location>
        <begin position="2731"/>
        <end position="2843"/>
    </location>
</feature>
<comment type="caution">
    <text evidence="15">The sequence shown here is derived from an EMBL/GenBank/DDBJ whole genome shotgun (WGS) entry which is preliminary data.</text>
</comment>
<feature type="domain" description="Cadherin" evidence="14">
    <location>
        <begin position="1263"/>
        <end position="1366"/>
    </location>
</feature>
<feature type="domain" description="Cadherin" evidence="14">
    <location>
        <begin position="1578"/>
        <end position="1681"/>
    </location>
</feature>
<evidence type="ECO:0000256" key="11">
    <source>
        <dbReference type="PROSITE-ProRule" id="PRU00043"/>
    </source>
</evidence>
<feature type="region of interest" description="Disordered" evidence="12">
    <location>
        <begin position="3219"/>
        <end position="3248"/>
    </location>
</feature>
<dbReference type="PROSITE" id="PS50268">
    <property type="entry name" value="CADHERIN_2"/>
    <property type="match status" value="27"/>
</dbReference>
<evidence type="ECO:0000256" key="2">
    <source>
        <dbReference type="ARBA" id="ARBA00022475"/>
    </source>
</evidence>
<dbReference type="InterPro" id="IPR015919">
    <property type="entry name" value="Cadherin-like_sf"/>
</dbReference>
<feature type="transmembrane region" description="Helical" evidence="13">
    <location>
        <begin position="2958"/>
        <end position="2978"/>
    </location>
</feature>
<dbReference type="Gene3D" id="2.60.40.60">
    <property type="entry name" value="Cadherins"/>
    <property type="match status" value="27"/>
</dbReference>
<feature type="domain" description="Cadherin" evidence="14">
    <location>
        <begin position="2013"/>
        <end position="2107"/>
    </location>
</feature>
<keyword evidence="16" id="KW-1185">Reference proteome</keyword>
<keyword evidence="8 13" id="KW-1133">Transmembrane helix</keyword>
<dbReference type="FunFam" id="2.60.40.60:FF:000007">
    <property type="entry name" value="Protocadherin alpha 2"/>
    <property type="match status" value="1"/>
</dbReference>
<feature type="compositionally biased region" description="Polar residues" evidence="12">
    <location>
        <begin position="3237"/>
        <end position="3248"/>
    </location>
</feature>
<evidence type="ECO:0000256" key="13">
    <source>
        <dbReference type="SAM" id="Phobius"/>
    </source>
</evidence>
<feature type="domain" description="Cadherin" evidence="14">
    <location>
        <begin position="1158"/>
        <end position="1260"/>
    </location>
</feature>
<gene>
    <name evidence="15" type="ORF">DNTS_025755</name>
</gene>
<feature type="domain" description="Cadherin" evidence="14">
    <location>
        <begin position="957"/>
        <end position="1046"/>
    </location>
</feature>
<dbReference type="FunFam" id="2.60.40.60:FF:000104">
    <property type="entry name" value="cadherin-23 isoform X1"/>
    <property type="match status" value="1"/>
</dbReference>
<feature type="domain" description="Cadherin" evidence="14">
    <location>
        <begin position="2508"/>
        <end position="2623"/>
    </location>
</feature>
<keyword evidence="5" id="KW-0677">Repeat</keyword>
<dbReference type="FunFam" id="2.60.40.60:FF:000275">
    <property type="entry name" value="Si:dkey-30k22.7"/>
    <property type="match status" value="1"/>
</dbReference>
<feature type="domain" description="Cadherin" evidence="14">
    <location>
        <begin position="1682"/>
        <end position="1786"/>
    </location>
</feature>
<dbReference type="FunFam" id="2.60.40.60:FF:000080">
    <property type="entry name" value="FAT atypical cadherin 1"/>
    <property type="match status" value="1"/>
</dbReference>
<proteinExistence type="predicted"/>
<dbReference type="FunFam" id="2.60.40.60:FF:000102">
    <property type="entry name" value="Dachsous cadherin-related 1b"/>
    <property type="match status" value="1"/>
</dbReference>
<dbReference type="Proteomes" id="UP000316079">
    <property type="component" value="Unassembled WGS sequence"/>
</dbReference>
<feature type="domain" description="Cadherin" evidence="14">
    <location>
        <begin position="750"/>
        <end position="854"/>
    </location>
</feature>
<dbReference type="FunFam" id="2.60.40.60:FF:000226">
    <property type="entry name" value="Dachsous, isoform B"/>
    <property type="match status" value="1"/>
</dbReference>
<dbReference type="PROSITE" id="PS00232">
    <property type="entry name" value="CADHERIN_1"/>
    <property type="match status" value="10"/>
</dbReference>
<keyword evidence="9 13" id="KW-0472">Membrane</keyword>
<keyword evidence="6 11" id="KW-0106">Calcium</keyword>
<evidence type="ECO:0000256" key="9">
    <source>
        <dbReference type="ARBA" id="ARBA00023136"/>
    </source>
</evidence>
<dbReference type="InterPro" id="IPR020894">
    <property type="entry name" value="Cadherin_CS"/>
</dbReference>